<dbReference type="AlphaFoldDB" id="A0A4Y9Z7A0"/>
<protein>
    <submittedName>
        <fullName evidence="2">Uncharacterized protein</fullName>
    </submittedName>
</protein>
<feature type="compositionally biased region" description="Acidic residues" evidence="1">
    <location>
        <begin position="50"/>
        <end position="61"/>
    </location>
</feature>
<proteinExistence type="predicted"/>
<evidence type="ECO:0000313" key="3">
    <source>
        <dbReference type="Proteomes" id="UP000298390"/>
    </source>
</evidence>
<evidence type="ECO:0000256" key="1">
    <source>
        <dbReference type="SAM" id="MobiDB-lite"/>
    </source>
</evidence>
<reference evidence="2 3" key="1">
    <citation type="submission" date="2019-01" db="EMBL/GenBank/DDBJ databases">
        <title>Genome sequencing of the rare red list fungi Fomitopsis rosea.</title>
        <authorList>
            <person name="Buettner E."/>
            <person name="Kellner H."/>
        </authorList>
    </citation>
    <scope>NUCLEOTIDE SEQUENCE [LARGE SCALE GENOMIC DNA]</scope>
    <source>
        <strain evidence="2 3">DSM 105464</strain>
    </source>
</reference>
<dbReference type="EMBL" id="SEKV01000013">
    <property type="protein sequence ID" value="TFY69259.1"/>
    <property type="molecule type" value="Genomic_DNA"/>
</dbReference>
<dbReference type="Proteomes" id="UP000298390">
    <property type="component" value="Unassembled WGS sequence"/>
</dbReference>
<comment type="caution">
    <text evidence="2">The sequence shown here is derived from an EMBL/GenBank/DDBJ whole genome shotgun (WGS) entry which is preliminary data.</text>
</comment>
<feature type="region of interest" description="Disordered" evidence="1">
    <location>
        <begin position="1"/>
        <end position="65"/>
    </location>
</feature>
<organism evidence="2 3">
    <name type="scientific">Rhodofomes roseus</name>
    <dbReference type="NCBI Taxonomy" id="34475"/>
    <lineage>
        <taxon>Eukaryota</taxon>
        <taxon>Fungi</taxon>
        <taxon>Dikarya</taxon>
        <taxon>Basidiomycota</taxon>
        <taxon>Agaricomycotina</taxon>
        <taxon>Agaricomycetes</taxon>
        <taxon>Polyporales</taxon>
        <taxon>Rhodofomes</taxon>
    </lineage>
</organism>
<name>A0A4Y9Z7A0_9APHY</name>
<evidence type="ECO:0000313" key="2">
    <source>
        <dbReference type="EMBL" id="TFY69259.1"/>
    </source>
</evidence>
<sequence length="146" mass="16188">MTTLTIQSNAAAASIVPAPASQGVRHGSQPEPANELPVEVSEDGPVAAGSEDDTSSSDDEISGTTALMALRKRKKKTEKYVENNRKRAKTCSQRTNNIMKKVRYPVHSLNDMLPILTLNHKIHSLDTVGQPFQFYYCSRIRLYAER</sequence>
<gene>
    <name evidence="2" type="ORF">EVJ58_g526</name>
</gene>
<feature type="compositionally biased region" description="Low complexity" evidence="1">
    <location>
        <begin position="10"/>
        <end position="21"/>
    </location>
</feature>
<accession>A0A4Y9Z7A0</accession>